<feature type="chain" id="PRO_5045395790" description="Bacterial EndoU nuclease domain-containing protein" evidence="1">
    <location>
        <begin position="28"/>
        <end position="688"/>
    </location>
</feature>
<evidence type="ECO:0000313" key="4">
    <source>
        <dbReference type="Proteomes" id="UP000013866"/>
    </source>
</evidence>
<protein>
    <recommendedName>
        <fullName evidence="2">Bacterial EndoU nuclease domain-containing protein</fullName>
    </recommendedName>
</protein>
<name>A0ABN0KJJ9_9ENTE</name>
<dbReference type="EMBL" id="AJAN01000012">
    <property type="protein sequence ID" value="EOH92642.1"/>
    <property type="molecule type" value="Genomic_DNA"/>
</dbReference>
<dbReference type="RefSeq" id="WP_010750336.1">
    <property type="nucleotide sequence ID" value="NZ_KB946283.1"/>
</dbReference>
<dbReference type="Pfam" id="PF14436">
    <property type="entry name" value="EndoU_bacteria"/>
    <property type="match status" value="1"/>
</dbReference>
<dbReference type="Proteomes" id="UP000013866">
    <property type="component" value="Unassembled WGS sequence"/>
</dbReference>
<reference evidence="3 4" key="1">
    <citation type="submission" date="2013-02" db="EMBL/GenBank/DDBJ databases">
        <title>The Genome Sequence of Enterococcus villorum ATCC_700913.</title>
        <authorList>
            <consortium name="The Broad Institute Genome Sequencing Platform"/>
            <consortium name="The Broad Institute Genome Sequencing Center for Infectious Disease"/>
            <person name="Earl A.M."/>
            <person name="Gilmore M.S."/>
            <person name="Lebreton F."/>
            <person name="Walker B."/>
            <person name="Young S.K."/>
            <person name="Zeng Q."/>
            <person name="Gargeya S."/>
            <person name="Fitzgerald M."/>
            <person name="Haas B."/>
            <person name="Abouelleil A."/>
            <person name="Alvarado L."/>
            <person name="Arachchi H.M."/>
            <person name="Berlin A.M."/>
            <person name="Chapman S.B."/>
            <person name="Dewar J."/>
            <person name="Goldberg J."/>
            <person name="Griggs A."/>
            <person name="Gujja S."/>
            <person name="Hansen M."/>
            <person name="Howarth C."/>
            <person name="Imamovic A."/>
            <person name="Larimer J."/>
            <person name="McCowan C."/>
            <person name="Murphy C."/>
            <person name="Neiman D."/>
            <person name="Pearson M."/>
            <person name="Priest M."/>
            <person name="Roberts A."/>
            <person name="Saif S."/>
            <person name="Shea T."/>
            <person name="Sisk P."/>
            <person name="Sykes S."/>
            <person name="Wortman J."/>
            <person name="Nusbaum C."/>
            <person name="Birren B."/>
        </authorList>
    </citation>
    <scope>NUCLEOTIDE SEQUENCE [LARGE SCALE GENOMIC DNA]</scope>
    <source>
        <strain evidence="3 4">ATCC 700913</strain>
    </source>
</reference>
<dbReference type="InterPro" id="IPR029501">
    <property type="entry name" value="EndoU_bac"/>
</dbReference>
<comment type="caution">
    <text evidence="3">The sequence shown here is derived from an EMBL/GenBank/DDBJ whole genome shotgun (WGS) entry which is preliminary data.</text>
</comment>
<evidence type="ECO:0000313" key="3">
    <source>
        <dbReference type="EMBL" id="EOH92642.1"/>
    </source>
</evidence>
<organism evidence="3 4">
    <name type="scientific">Enterococcus villorum ATCC 700913</name>
    <dbReference type="NCBI Taxonomy" id="1158604"/>
    <lineage>
        <taxon>Bacteria</taxon>
        <taxon>Bacillati</taxon>
        <taxon>Bacillota</taxon>
        <taxon>Bacilli</taxon>
        <taxon>Lactobacillales</taxon>
        <taxon>Enterococcaceae</taxon>
        <taxon>Enterococcus</taxon>
    </lineage>
</organism>
<proteinExistence type="predicted"/>
<evidence type="ECO:0000259" key="2">
    <source>
        <dbReference type="Pfam" id="PF14436"/>
    </source>
</evidence>
<gene>
    <name evidence="3" type="ORF">UAO_00333</name>
</gene>
<dbReference type="PROSITE" id="PS51257">
    <property type="entry name" value="PROKAR_LIPOPROTEIN"/>
    <property type="match status" value="1"/>
</dbReference>
<accession>A0ABN0KJJ9</accession>
<keyword evidence="4" id="KW-1185">Reference proteome</keyword>
<sequence length="688" mass="77121">MKKWTKRWLGLFSVILLLVSACQPTWMALASERTLQEAKAYPVIHKQVENLGLSLSERPAFDSETSDKGFQPLKSGHNVFDNLILSDYLDLMYGANSIFPLSTRFALAAISPIVQATAFAEFSRPYLKEEVRSEAVNQLYRLTKKKSFREGASLLSELLDDPETSPSLNEVDKMQFASWIALQNQFVPYTKQALDVSNYRLTIGSNGVDRIIEPIDATHHTMLVYLDTSINEYLPGNIKLPPTIGALKRIEFIPYTGPGPHVSLRLYYTAYDHRKERYEEYIVSGASIPLTTDIDTFWEEQMPTFASAFDLFLNYVPAQIGAVSPTDVDTVNKIGKQITAAMITERDQLLPQFPDTFTTNLFRIAAQANGQELVLNRDGEFVYRGTQQVVPLNQVTIGYNQETIYSLRKVQSFFGLFSTYYALADGLYDEERTDALPKTLNETTVQAIEEIGGNVLKNLPNYENTEMVIKQSESKFDPVDVLLVAMCLPWGEMRSLLKSVEAGETLAVIEVEEAQAKAVLATEEKAVLAGSPNKLLVEKLPTTKYFQTKNLNHLAGEVKTAKNGKSILTGAHSQHPDFYAKESGIVYEPQGKVVEGMPYEAKVQYKVDGEIVATKGPLSTVFPDNWNAEKITSEVEWIIEKRTPSIINEPRQHTLVEKETGGNFKIEVKVNVKANGRIELATVYPIME</sequence>
<feature type="domain" description="Bacterial EndoU nuclease" evidence="2">
    <location>
        <begin position="555"/>
        <end position="686"/>
    </location>
</feature>
<evidence type="ECO:0000256" key="1">
    <source>
        <dbReference type="SAM" id="SignalP"/>
    </source>
</evidence>
<keyword evidence="1" id="KW-0732">Signal</keyword>
<feature type="signal peptide" evidence="1">
    <location>
        <begin position="1"/>
        <end position="27"/>
    </location>
</feature>